<evidence type="ECO:0000256" key="2">
    <source>
        <dbReference type="SAM" id="SignalP"/>
    </source>
</evidence>
<feature type="chain" id="PRO_5038363181" description="DUF6777 domain-containing protein" evidence="2">
    <location>
        <begin position="23"/>
        <end position="434"/>
    </location>
</feature>
<feature type="compositionally biased region" description="Pro residues" evidence="1">
    <location>
        <begin position="255"/>
        <end position="264"/>
    </location>
</feature>
<accession>A0A7J5D2Q6</accession>
<dbReference type="PROSITE" id="PS51257">
    <property type="entry name" value="PROKAR_LIPOPROTEIN"/>
    <property type="match status" value="1"/>
</dbReference>
<comment type="caution">
    <text evidence="4">The sequence shown here is derived from an EMBL/GenBank/DDBJ whole genome shotgun (WGS) entry which is preliminary data.</text>
</comment>
<protein>
    <recommendedName>
        <fullName evidence="3">DUF6777 domain-containing protein</fullName>
    </recommendedName>
</protein>
<dbReference type="Proteomes" id="UP000442990">
    <property type="component" value="Unassembled WGS sequence"/>
</dbReference>
<feature type="region of interest" description="Disordered" evidence="1">
    <location>
        <begin position="248"/>
        <end position="434"/>
    </location>
</feature>
<keyword evidence="5" id="KW-1185">Reference proteome</keyword>
<feature type="domain" description="DUF6777" evidence="3">
    <location>
        <begin position="83"/>
        <end position="245"/>
    </location>
</feature>
<name>A0A7J5D2Q6_9ACTN</name>
<dbReference type="AlphaFoldDB" id="A0A7J5D2Q6"/>
<feature type="compositionally biased region" description="Low complexity" evidence="1">
    <location>
        <begin position="349"/>
        <end position="375"/>
    </location>
</feature>
<dbReference type="EMBL" id="WBKG01000059">
    <property type="protein sequence ID" value="KAB1977693.1"/>
    <property type="molecule type" value="Genomic_DNA"/>
</dbReference>
<gene>
    <name evidence="4" type="ORF">F8144_41450</name>
</gene>
<organism evidence="4 5">
    <name type="scientific">Streptomyces triticiradicis</name>
    <dbReference type="NCBI Taxonomy" id="2651189"/>
    <lineage>
        <taxon>Bacteria</taxon>
        <taxon>Bacillati</taxon>
        <taxon>Actinomycetota</taxon>
        <taxon>Actinomycetes</taxon>
        <taxon>Kitasatosporales</taxon>
        <taxon>Streptomycetaceae</taxon>
        <taxon>Streptomyces</taxon>
    </lineage>
</organism>
<feature type="compositionally biased region" description="Acidic residues" evidence="1">
    <location>
        <begin position="399"/>
        <end position="408"/>
    </location>
</feature>
<feature type="signal peptide" evidence="2">
    <location>
        <begin position="1"/>
        <end position="22"/>
    </location>
</feature>
<feature type="compositionally biased region" description="Low complexity" evidence="1">
    <location>
        <begin position="284"/>
        <end position="306"/>
    </location>
</feature>
<feature type="compositionally biased region" description="Low complexity" evidence="1">
    <location>
        <begin position="70"/>
        <end position="89"/>
    </location>
</feature>
<evidence type="ECO:0000256" key="1">
    <source>
        <dbReference type="SAM" id="MobiDB-lite"/>
    </source>
</evidence>
<evidence type="ECO:0000313" key="5">
    <source>
        <dbReference type="Proteomes" id="UP000442990"/>
    </source>
</evidence>
<sequence>MHIPTRTFAAACSLAAALLVVAGCGGGGGDTAPNGSTGGEVLLQPLADPGPDPFTAPTDTTPAPRPPVTRTPQPSSTGTRGTRSVSGATPGLYGGTRNSGSCDVERQIRYLAADRARTRAFAELSGISPGSVPDHLRGLTPVVLRADTGVTDHGFAAGRATGFQAVLQAGTAVLVDDRGVPRVRCACGNPLGRPTVTDGDPDTRGRPWSGYRPGQVVTVTPAPDVITDITIVDIGDDTWIERPVGYEGHRHDHAVPPPDGPTPGPHDSAPGHEPSADASRGGRSPSPDASASDCPTPTATVTPTPGTGEGTPDESAGPGTEPTGAPTDGAAMDVAGPGARPSAEPPHCPRATVTATPTTTEPGTSPAPSDDTTAPRPDPTAPEPSASRVPPDEPGAPTEDTEPEDPDAPEGGLVPDGPTGPDSVFDVSADARGR</sequence>
<keyword evidence="2" id="KW-0732">Signal</keyword>
<dbReference type="InterPro" id="IPR046704">
    <property type="entry name" value="DUF6777"/>
</dbReference>
<feature type="region of interest" description="Disordered" evidence="1">
    <location>
        <begin position="33"/>
        <end position="100"/>
    </location>
</feature>
<evidence type="ECO:0000259" key="3">
    <source>
        <dbReference type="Pfam" id="PF20568"/>
    </source>
</evidence>
<feature type="region of interest" description="Disordered" evidence="1">
    <location>
        <begin position="191"/>
        <end position="214"/>
    </location>
</feature>
<dbReference type="Pfam" id="PF20568">
    <property type="entry name" value="DUF6777"/>
    <property type="match status" value="1"/>
</dbReference>
<evidence type="ECO:0000313" key="4">
    <source>
        <dbReference type="EMBL" id="KAB1977693.1"/>
    </source>
</evidence>
<proteinExistence type="predicted"/>
<reference evidence="4 5" key="1">
    <citation type="submission" date="2019-09" db="EMBL/GenBank/DDBJ databases">
        <title>Isolation and identification of active actinomycetes.</title>
        <authorList>
            <person name="Yu Z."/>
            <person name="Han C."/>
            <person name="Yu B."/>
        </authorList>
    </citation>
    <scope>NUCLEOTIDE SEQUENCE [LARGE SCALE GENOMIC DNA]</scope>
    <source>
        <strain evidence="4 5">NEAU-H2</strain>
    </source>
</reference>